<feature type="chain" id="PRO_5012845234" description="Pyrroloquinoline quinone-dependent pyranose dehydrogenase beta-propeller domain-containing protein" evidence="2">
    <location>
        <begin position="22"/>
        <end position="952"/>
    </location>
</feature>
<evidence type="ECO:0000256" key="2">
    <source>
        <dbReference type="SAM" id="SignalP"/>
    </source>
</evidence>
<evidence type="ECO:0000313" key="4">
    <source>
        <dbReference type="EMBL" id="OQO04901.1"/>
    </source>
</evidence>
<keyword evidence="5" id="KW-1185">Reference proteome</keyword>
<dbReference type="Proteomes" id="UP000192596">
    <property type="component" value="Unassembled WGS sequence"/>
</dbReference>
<dbReference type="InterPro" id="IPR011042">
    <property type="entry name" value="6-blade_b-propeller_TolB-like"/>
</dbReference>
<dbReference type="SUPFAM" id="SSF50952">
    <property type="entry name" value="Soluble quinoprotein glucose dehydrogenase"/>
    <property type="match status" value="1"/>
</dbReference>
<dbReference type="AlphaFoldDB" id="A0A1V8T0W5"/>
<feature type="signal peptide" evidence="2">
    <location>
        <begin position="1"/>
        <end position="21"/>
    </location>
</feature>
<dbReference type="EMBL" id="NAJO01000020">
    <property type="protein sequence ID" value="OQO04901.1"/>
    <property type="molecule type" value="Genomic_DNA"/>
</dbReference>
<keyword evidence="2" id="KW-0732">Signal</keyword>
<feature type="compositionally biased region" description="Low complexity" evidence="1">
    <location>
        <begin position="452"/>
        <end position="465"/>
    </location>
</feature>
<dbReference type="STRING" id="1507870.A0A1V8T0W5"/>
<dbReference type="Gene3D" id="2.120.10.30">
    <property type="entry name" value="TolB, C-terminal domain"/>
    <property type="match status" value="1"/>
</dbReference>
<feature type="region of interest" description="Disordered" evidence="1">
    <location>
        <begin position="439"/>
        <end position="465"/>
    </location>
</feature>
<name>A0A1V8T0W5_9PEZI</name>
<dbReference type="OrthoDB" id="507128at2759"/>
<comment type="caution">
    <text evidence="4">The sequence shown here is derived from an EMBL/GenBank/DDBJ whole genome shotgun (WGS) entry which is preliminary data.</text>
</comment>
<evidence type="ECO:0000259" key="3">
    <source>
        <dbReference type="Pfam" id="PF22807"/>
    </source>
</evidence>
<dbReference type="PROSITE" id="PS51257">
    <property type="entry name" value="PROKAR_LIPOPROTEIN"/>
    <property type="match status" value="1"/>
</dbReference>
<proteinExistence type="predicted"/>
<gene>
    <name evidence="4" type="ORF">B0A48_07918</name>
</gene>
<protein>
    <recommendedName>
        <fullName evidence="3">Pyrroloquinoline quinone-dependent pyranose dehydrogenase beta-propeller domain-containing protein</fullName>
    </recommendedName>
</protein>
<accession>A0A1V8T0W5</accession>
<evidence type="ECO:0000256" key="1">
    <source>
        <dbReference type="SAM" id="MobiDB-lite"/>
    </source>
</evidence>
<dbReference type="InParanoid" id="A0A1V8T0W5"/>
<sequence>MKSFATSAALALCALLTTTAAQSSIGGASCSPTLTAKNAAPSVADGYVTRLVANGLTKPRGIKFDSQGALLVVESGVGITALSLVDAGQSCLSVGSKRTVISDPDLNHGIEVSSNGSTLYASSSDVLYSWEYSPQSQTNTSEPMVLINQMAGTDHTTRTLVLSKHVPGMIVVARGSTSNLDLQAEDLGSGISQVKAFNLNNMTEPYTYTNDGLLLGWGLRNEVGIAEEPITGAIYGVENSVDELERSGQDIHQDNPGEELNFLGYLNGTATPGQGGQGVNYGYPSCFSAWNAADVPDFTGQTGQQFAIGNQNSTVNDTICASLQAPRLVFQAHMAPLDILFNEQGTAAWVTFHGSWDRTDPVGYKLSVIEFANGEPVQPSNSTTAAIDIVSNADNSKCPGGCFRPVGLAWDSQGRLFMSSDATGEIFVVLRADGNSTQTVGSNATGTLPDQAASSSGTGTAASGSATPSSVASVGGMSALAVLFGGLAFAFIAFSNIPIEIHQHIASYFEKDQDIGNYRLLCRATNDAIDADGNSFWRARFLAIFEKPSFAHSGLRLTDNKQYSDLYKKRRDILMFGLKKMGFKFGDTNREKKCLDLMLVLIKEACADTKNGDKETTYASKNLELIQTFSKKHGLLANYRGRVPSGRGPEHAFLAIKCALGPTLFGLEDPLCNDHFGFDEAQQMAYMPAIHMPIFGGSNGQTINMPWLNAQLTFWRYHFLHQHDGLLQNDFKALEACDRPRYWNTQLTQDPAPKALGRHWKGSYAFVDRDVIARIRNGHGREYHILDEMSGEQTPEPFQHICLEPRNPCDTVWPQEFEQHLKSLTPPVRKARTRAQKQGTYDGPELQSLRFDGEGYDASEDFMASGWLSQLPEQEGIPGWQRMTMMKYFVDEDTGIIDHEALWAYEGVVLPGDMMMVGRWWCPSDGDGASMYSGPFILWDVEGAKYEDGLPR</sequence>
<dbReference type="InterPro" id="IPR011041">
    <property type="entry name" value="Quinoprot_gluc/sorb_DH_b-prop"/>
</dbReference>
<dbReference type="InterPro" id="IPR054539">
    <property type="entry name" value="Beta-prop_PDH"/>
</dbReference>
<reference evidence="5" key="1">
    <citation type="submission" date="2017-03" db="EMBL/GenBank/DDBJ databases">
        <title>Genomes of endolithic fungi from Antarctica.</title>
        <authorList>
            <person name="Coleine C."/>
            <person name="Masonjones S."/>
            <person name="Stajich J.E."/>
        </authorList>
    </citation>
    <scope>NUCLEOTIDE SEQUENCE [LARGE SCALE GENOMIC DNA]</scope>
    <source>
        <strain evidence="5">CCFEE 5527</strain>
    </source>
</reference>
<evidence type="ECO:0000313" key="5">
    <source>
        <dbReference type="Proteomes" id="UP000192596"/>
    </source>
</evidence>
<organism evidence="4 5">
    <name type="scientific">Cryoendolithus antarcticus</name>
    <dbReference type="NCBI Taxonomy" id="1507870"/>
    <lineage>
        <taxon>Eukaryota</taxon>
        <taxon>Fungi</taxon>
        <taxon>Dikarya</taxon>
        <taxon>Ascomycota</taxon>
        <taxon>Pezizomycotina</taxon>
        <taxon>Dothideomycetes</taxon>
        <taxon>Dothideomycetidae</taxon>
        <taxon>Cladosporiales</taxon>
        <taxon>Cladosporiaceae</taxon>
        <taxon>Cryoendolithus</taxon>
    </lineage>
</organism>
<feature type="domain" description="Pyrroloquinoline quinone-dependent pyranose dehydrogenase beta-propeller" evidence="3">
    <location>
        <begin position="41"/>
        <end position="431"/>
    </location>
</feature>
<dbReference type="Pfam" id="PF22807">
    <property type="entry name" value="TrAA12"/>
    <property type="match status" value="1"/>
</dbReference>
<feature type="compositionally biased region" description="Polar residues" evidence="1">
    <location>
        <begin position="439"/>
        <end position="448"/>
    </location>
</feature>